<sequence length="61" mass="6600">MAHSTRRGLASSGSGRRPTFAWTTVFYLLFVLFAPLAFMSTANADASNEIEGPAANHHDTM</sequence>
<organism evidence="2 3">
    <name type="scientific">Ascosphaera apis ARSEF 7405</name>
    <dbReference type="NCBI Taxonomy" id="392613"/>
    <lineage>
        <taxon>Eukaryota</taxon>
        <taxon>Fungi</taxon>
        <taxon>Dikarya</taxon>
        <taxon>Ascomycota</taxon>
        <taxon>Pezizomycotina</taxon>
        <taxon>Eurotiomycetes</taxon>
        <taxon>Eurotiomycetidae</taxon>
        <taxon>Onygenales</taxon>
        <taxon>Ascosphaeraceae</taxon>
        <taxon>Ascosphaera</taxon>
    </lineage>
</organism>
<comment type="caution">
    <text evidence="2">The sequence shown here is derived from an EMBL/GenBank/DDBJ whole genome shotgun (WGS) entry which is preliminary data.</text>
</comment>
<keyword evidence="3" id="KW-1185">Reference proteome</keyword>
<dbReference type="AlphaFoldDB" id="A0A166N2I6"/>
<keyword evidence="1" id="KW-1133">Transmembrane helix</keyword>
<evidence type="ECO:0000313" key="2">
    <source>
        <dbReference type="EMBL" id="KZZ87310.1"/>
    </source>
</evidence>
<gene>
    <name evidence="2" type="ORF">AAP_05691</name>
</gene>
<evidence type="ECO:0000313" key="3">
    <source>
        <dbReference type="Proteomes" id="UP000242877"/>
    </source>
</evidence>
<dbReference type="Proteomes" id="UP000242877">
    <property type="component" value="Unassembled WGS sequence"/>
</dbReference>
<keyword evidence="1" id="KW-0812">Transmembrane</keyword>
<keyword evidence="1" id="KW-0472">Membrane</keyword>
<dbReference type="EMBL" id="AZGZ01000035">
    <property type="protein sequence ID" value="KZZ87310.1"/>
    <property type="molecule type" value="Genomic_DNA"/>
</dbReference>
<evidence type="ECO:0000256" key="1">
    <source>
        <dbReference type="SAM" id="Phobius"/>
    </source>
</evidence>
<protein>
    <submittedName>
        <fullName evidence="2">Uncharacterized protein</fullName>
    </submittedName>
</protein>
<proteinExistence type="predicted"/>
<feature type="transmembrane region" description="Helical" evidence="1">
    <location>
        <begin position="20"/>
        <end position="38"/>
    </location>
</feature>
<dbReference type="VEuPathDB" id="FungiDB:AAP_05691"/>
<accession>A0A166N2I6</accession>
<name>A0A166N2I6_9EURO</name>
<dbReference type="OrthoDB" id="2401965at2759"/>
<reference evidence="2 3" key="1">
    <citation type="journal article" date="2016" name="Genome Biol. Evol.">
        <title>Divergent and convergent evolution of fungal pathogenicity.</title>
        <authorList>
            <person name="Shang Y."/>
            <person name="Xiao G."/>
            <person name="Zheng P."/>
            <person name="Cen K."/>
            <person name="Zhan S."/>
            <person name="Wang C."/>
        </authorList>
    </citation>
    <scope>NUCLEOTIDE SEQUENCE [LARGE SCALE GENOMIC DNA]</scope>
    <source>
        <strain evidence="2 3">ARSEF 7405</strain>
    </source>
</reference>